<dbReference type="OrthoDB" id="5418574at2759"/>
<evidence type="ECO:0000313" key="1">
    <source>
        <dbReference type="EMBL" id="OJJ67123.1"/>
    </source>
</evidence>
<sequence length="181" mass="20856">MSLIADDAILMRLWQDAQVPGNERAVSRLWNHLFGKHLFSGKKWAVFRQPTPLYSLSQRVVITIEQFNRGDIETMAFGIHEPAAMDPMRQDLDRLTKHAFAACMNYPLDHPGLSRVYAFTSFGTKCRVWSLSRVDTYLVPLFGSLDWWVADSYVDLHSPEASQIRDAVESMKNRWRTYVCG</sequence>
<dbReference type="Proteomes" id="UP000184499">
    <property type="component" value="Unassembled WGS sequence"/>
</dbReference>
<name>A0A1L9U6E0_ASPBC</name>
<evidence type="ECO:0000313" key="2">
    <source>
        <dbReference type="Proteomes" id="UP000184499"/>
    </source>
</evidence>
<dbReference type="GeneID" id="93573904"/>
<protein>
    <submittedName>
        <fullName evidence="1">Uncharacterized protein</fullName>
    </submittedName>
</protein>
<proteinExistence type="predicted"/>
<accession>A0A1L9U6E0</accession>
<dbReference type="VEuPathDB" id="FungiDB:ASPBRDRAFT_200295"/>
<dbReference type="OMA" id="TIEYMCE"/>
<keyword evidence="2" id="KW-1185">Reference proteome</keyword>
<reference evidence="2" key="1">
    <citation type="journal article" date="2017" name="Genome Biol.">
        <title>Comparative genomics reveals high biological diversity and specific adaptations in the industrially and medically important fungal genus Aspergillus.</title>
        <authorList>
            <person name="de Vries R.P."/>
            <person name="Riley R."/>
            <person name="Wiebenga A."/>
            <person name="Aguilar-Osorio G."/>
            <person name="Amillis S."/>
            <person name="Uchima C.A."/>
            <person name="Anderluh G."/>
            <person name="Asadollahi M."/>
            <person name="Askin M."/>
            <person name="Barry K."/>
            <person name="Battaglia E."/>
            <person name="Bayram O."/>
            <person name="Benocci T."/>
            <person name="Braus-Stromeyer S.A."/>
            <person name="Caldana C."/>
            <person name="Canovas D."/>
            <person name="Cerqueira G.C."/>
            <person name="Chen F."/>
            <person name="Chen W."/>
            <person name="Choi C."/>
            <person name="Clum A."/>
            <person name="Dos Santos R.A."/>
            <person name="Damasio A.R."/>
            <person name="Diallinas G."/>
            <person name="Emri T."/>
            <person name="Fekete E."/>
            <person name="Flipphi M."/>
            <person name="Freyberg S."/>
            <person name="Gallo A."/>
            <person name="Gournas C."/>
            <person name="Habgood R."/>
            <person name="Hainaut M."/>
            <person name="Harispe M.L."/>
            <person name="Henrissat B."/>
            <person name="Hilden K.S."/>
            <person name="Hope R."/>
            <person name="Hossain A."/>
            <person name="Karabika E."/>
            <person name="Karaffa L."/>
            <person name="Karanyi Z."/>
            <person name="Krasevec N."/>
            <person name="Kuo A."/>
            <person name="Kusch H."/>
            <person name="LaButti K."/>
            <person name="Lagendijk E.L."/>
            <person name="Lapidus A."/>
            <person name="Levasseur A."/>
            <person name="Lindquist E."/>
            <person name="Lipzen A."/>
            <person name="Logrieco A.F."/>
            <person name="MacCabe A."/>
            <person name="Maekelae M.R."/>
            <person name="Malavazi I."/>
            <person name="Melin P."/>
            <person name="Meyer V."/>
            <person name="Mielnichuk N."/>
            <person name="Miskei M."/>
            <person name="Molnar A.P."/>
            <person name="Mule G."/>
            <person name="Ngan C.Y."/>
            <person name="Orejas M."/>
            <person name="Orosz E."/>
            <person name="Ouedraogo J.P."/>
            <person name="Overkamp K.M."/>
            <person name="Park H.-S."/>
            <person name="Perrone G."/>
            <person name="Piumi F."/>
            <person name="Punt P.J."/>
            <person name="Ram A.F."/>
            <person name="Ramon A."/>
            <person name="Rauscher S."/>
            <person name="Record E."/>
            <person name="Riano-Pachon D.M."/>
            <person name="Robert V."/>
            <person name="Roehrig J."/>
            <person name="Ruller R."/>
            <person name="Salamov A."/>
            <person name="Salih N.S."/>
            <person name="Samson R.A."/>
            <person name="Sandor E."/>
            <person name="Sanguinetti M."/>
            <person name="Schuetze T."/>
            <person name="Sepcic K."/>
            <person name="Shelest E."/>
            <person name="Sherlock G."/>
            <person name="Sophianopoulou V."/>
            <person name="Squina F.M."/>
            <person name="Sun H."/>
            <person name="Susca A."/>
            <person name="Todd R.B."/>
            <person name="Tsang A."/>
            <person name="Unkles S.E."/>
            <person name="van de Wiele N."/>
            <person name="van Rossen-Uffink D."/>
            <person name="Oliveira J.V."/>
            <person name="Vesth T.C."/>
            <person name="Visser J."/>
            <person name="Yu J.-H."/>
            <person name="Zhou M."/>
            <person name="Andersen M.R."/>
            <person name="Archer D.B."/>
            <person name="Baker S.E."/>
            <person name="Benoit I."/>
            <person name="Brakhage A.A."/>
            <person name="Braus G.H."/>
            <person name="Fischer R."/>
            <person name="Frisvad J.C."/>
            <person name="Goldman G.H."/>
            <person name="Houbraken J."/>
            <person name="Oakley B."/>
            <person name="Pocsi I."/>
            <person name="Scazzocchio C."/>
            <person name="Seiboth B."/>
            <person name="vanKuyk P.A."/>
            <person name="Wortman J."/>
            <person name="Dyer P.S."/>
            <person name="Grigoriev I.V."/>
        </authorList>
    </citation>
    <scope>NUCLEOTIDE SEQUENCE [LARGE SCALE GENOMIC DNA]</scope>
    <source>
        <strain evidence="2">CBS 101740 / IMI 381727 / IBT 21946</strain>
    </source>
</reference>
<gene>
    <name evidence="1" type="ORF">ASPBRDRAFT_200295</name>
</gene>
<organism evidence="1 2">
    <name type="scientific">Aspergillus brasiliensis (strain CBS 101740 / IMI 381727 / IBT 21946)</name>
    <dbReference type="NCBI Taxonomy" id="767769"/>
    <lineage>
        <taxon>Eukaryota</taxon>
        <taxon>Fungi</taxon>
        <taxon>Dikarya</taxon>
        <taxon>Ascomycota</taxon>
        <taxon>Pezizomycotina</taxon>
        <taxon>Eurotiomycetes</taxon>
        <taxon>Eurotiomycetidae</taxon>
        <taxon>Eurotiales</taxon>
        <taxon>Aspergillaceae</taxon>
        <taxon>Aspergillus</taxon>
        <taxon>Aspergillus subgen. Circumdati</taxon>
    </lineage>
</organism>
<dbReference type="AlphaFoldDB" id="A0A1L9U6E0"/>
<dbReference type="RefSeq" id="XP_067474372.1">
    <property type="nucleotide sequence ID" value="XM_067621416.1"/>
</dbReference>
<dbReference type="EMBL" id="KV878695">
    <property type="protein sequence ID" value="OJJ67123.1"/>
    <property type="molecule type" value="Genomic_DNA"/>
</dbReference>